<sequence>MAILKDAHPEKIAQFEHEFAAQAIAKLISSKNGASVADIGCSYGNSTIFFAKNIPNAHIVGVEIDSAAVEGAREKFKGEQNLKFVQGDARETGLPRESLDAILCCQVIEHLNKEDQAKAINEFKKILKPGGVLVISTPDRFILELQGTAGLQPNHVRELSRDEFEELLKSHGFSIVGVYGQGLLKNEGQSGMRKFLNVLKRYDVFKIRRIRLLKGVVDTLDTKTQPIDLDSYPRQLLKREEHALNLIIVSQKPLGQ</sequence>
<dbReference type="Pfam" id="PF13649">
    <property type="entry name" value="Methyltransf_25"/>
    <property type="match status" value="1"/>
</dbReference>
<keyword evidence="1" id="KW-0808">Transferase</keyword>
<feature type="domain" description="Methyltransferase" evidence="2">
    <location>
        <begin position="36"/>
        <end position="131"/>
    </location>
</feature>
<dbReference type="GO" id="GO:0016740">
    <property type="term" value="F:transferase activity"/>
    <property type="evidence" value="ECO:0007669"/>
    <property type="project" value="UniProtKB-KW"/>
</dbReference>
<evidence type="ECO:0000259" key="2">
    <source>
        <dbReference type="Pfam" id="PF13649"/>
    </source>
</evidence>
<name>A0A1G2GT96_9BACT</name>
<dbReference type="PANTHER" id="PTHR43861">
    <property type="entry name" value="TRANS-ACONITATE 2-METHYLTRANSFERASE-RELATED"/>
    <property type="match status" value="1"/>
</dbReference>
<dbReference type="Proteomes" id="UP000179106">
    <property type="component" value="Unassembled WGS sequence"/>
</dbReference>
<dbReference type="CDD" id="cd02440">
    <property type="entry name" value="AdoMet_MTases"/>
    <property type="match status" value="1"/>
</dbReference>
<dbReference type="InterPro" id="IPR041698">
    <property type="entry name" value="Methyltransf_25"/>
</dbReference>
<dbReference type="InterPro" id="IPR029063">
    <property type="entry name" value="SAM-dependent_MTases_sf"/>
</dbReference>
<proteinExistence type="predicted"/>
<evidence type="ECO:0000313" key="3">
    <source>
        <dbReference type="EMBL" id="OGZ53414.1"/>
    </source>
</evidence>
<gene>
    <name evidence="3" type="ORF">A3B25_02225</name>
</gene>
<reference evidence="3 4" key="1">
    <citation type="journal article" date="2016" name="Nat. Commun.">
        <title>Thousands of microbial genomes shed light on interconnected biogeochemical processes in an aquifer system.</title>
        <authorList>
            <person name="Anantharaman K."/>
            <person name="Brown C.T."/>
            <person name="Hug L.A."/>
            <person name="Sharon I."/>
            <person name="Castelle C.J."/>
            <person name="Probst A.J."/>
            <person name="Thomas B.C."/>
            <person name="Singh A."/>
            <person name="Wilkins M.J."/>
            <person name="Karaoz U."/>
            <person name="Brodie E.L."/>
            <person name="Williams K.H."/>
            <person name="Hubbard S.S."/>
            <person name="Banfield J.F."/>
        </authorList>
    </citation>
    <scope>NUCLEOTIDE SEQUENCE [LARGE SCALE GENOMIC DNA]</scope>
</reference>
<accession>A0A1G2GT96</accession>
<dbReference type="AlphaFoldDB" id="A0A1G2GT96"/>
<dbReference type="Gene3D" id="3.40.50.150">
    <property type="entry name" value="Vaccinia Virus protein VP39"/>
    <property type="match status" value="1"/>
</dbReference>
<protein>
    <recommendedName>
        <fullName evidence="2">Methyltransferase domain-containing protein</fullName>
    </recommendedName>
</protein>
<evidence type="ECO:0000256" key="1">
    <source>
        <dbReference type="ARBA" id="ARBA00022679"/>
    </source>
</evidence>
<dbReference type="STRING" id="1802126.A3B25_02225"/>
<evidence type="ECO:0000313" key="4">
    <source>
        <dbReference type="Proteomes" id="UP000179106"/>
    </source>
</evidence>
<dbReference type="EMBL" id="MHNW01000020">
    <property type="protein sequence ID" value="OGZ53414.1"/>
    <property type="molecule type" value="Genomic_DNA"/>
</dbReference>
<organism evidence="3 4">
    <name type="scientific">Candidatus Ryanbacteria bacterium RIFCSPLOWO2_01_FULL_48_26</name>
    <dbReference type="NCBI Taxonomy" id="1802126"/>
    <lineage>
        <taxon>Bacteria</taxon>
        <taxon>Candidatus Ryaniibacteriota</taxon>
    </lineage>
</organism>
<comment type="caution">
    <text evidence="3">The sequence shown here is derived from an EMBL/GenBank/DDBJ whole genome shotgun (WGS) entry which is preliminary data.</text>
</comment>
<dbReference type="SUPFAM" id="SSF53335">
    <property type="entry name" value="S-adenosyl-L-methionine-dependent methyltransferases"/>
    <property type="match status" value="1"/>
</dbReference>